<evidence type="ECO:0000259" key="11">
    <source>
        <dbReference type="PROSITE" id="PS51846"/>
    </source>
</evidence>
<dbReference type="AlphaFoldDB" id="A0A846MNN8"/>
<evidence type="ECO:0000313" key="12">
    <source>
        <dbReference type="EMBL" id="NIK73198.1"/>
    </source>
</evidence>
<dbReference type="SUPFAM" id="SSF54631">
    <property type="entry name" value="CBS-domain pair"/>
    <property type="match status" value="1"/>
</dbReference>
<accession>A0A846MNN8</accession>
<dbReference type="PROSITE" id="PS51371">
    <property type="entry name" value="CBS"/>
    <property type="match status" value="1"/>
</dbReference>
<dbReference type="InterPro" id="IPR044751">
    <property type="entry name" value="Ion_transp-like_CBS"/>
</dbReference>
<dbReference type="CDD" id="cd04590">
    <property type="entry name" value="CBS_pair_CorC_HlyC_assoc"/>
    <property type="match status" value="1"/>
</dbReference>
<evidence type="ECO:0000256" key="1">
    <source>
        <dbReference type="ARBA" id="ARBA00004141"/>
    </source>
</evidence>
<keyword evidence="4 8" id="KW-1133">Transmembrane helix</keyword>
<evidence type="ECO:0000256" key="2">
    <source>
        <dbReference type="ARBA" id="ARBA00022692"/>
    </source>
</evidence>
<dbReference type="Gene3D" id="3.10.580.10">
    <property type="entry name" value="CBS-domain"/>
    <property type="match status" value="1"/>
</dbReference>
<dbReference type="InterPro" id="IPR000644">
    <property type="entry name" value="CBS_dom"/>
</dbReference>
<proteinExistence type="predicted"/>
<dbReference type="PANTHER" id="PTHR22777:SF4">
    <property type="entry name" value="UPF0053 PROTEIN SLL1254"/>
    <property type="match status" value="1"/>
</dbReference>
<evidence type="ECO:0000256" key="6">
    <source>
        <dbReference type="ARBA" id="ARBA00023136"/>
    </source>
</evidence>
<keyword evidence="3" id="KW-0677">Repeat</keyword>
<keyword evidence="5 7" id="KW-0129">CBS domain</keyword>
<keyword evidence="13" id="KW-1185">Reference proteome</keyword>
<evidence type="ECO:0000259" key="10">
    <source>
        <dbReference type="PROSITE" id="PS51371"/>
    </source>
</evidence>
<dbReference type="Pfam" id="PF00571">
    <property type="entry name" value="CBS"/>
    <property type="match status" value="1"/>
</dbReference>
<dbReference type="PROSITE" id="PS51846">
    <property type="entry name" value="CNNM"/>
    <property type="match status" value="1"/>
</dbReference>
<sequence>MEVLISYVLLTLLTSFLCSLMEASLLSIPESFVEMKLQEGKAFARHLKAMKTDIDRPLAAILSLNTIANTIGASGVGVQASVLFPETSPLIFSGGLTIAILVFSEIIPKTIGASYAQSLASFTVATLRGITFIMSPLVWMTGFITRLLKRNKQQSVFSRAEFFAMTEVGAKEGIFRKEEFQIIKNLLQLNSIRVSDIMTPRTVMLAADENTLIRDFYVKHPKLRFSRIPIFRENIDNITGYVLKSEILEHIINQKENEPLVSLKRDIIFIHDTLTLPEIFNKFMQEREHIAIVVDEYGGVAGLVTMEDCVETLLGTEIMDELDNIEDLQQWARKSWEQRAARFGIQNAPPPDEN</sequence>
<dbReference type="EMBL" id="JAASRN010000001">
    <property type="protein sequence ID" value="NIK73198.1"/>
    <property type="molecule type" value="Genomic_DNA"/>
</dbReference>
<comment type="caution">
    <text evidence="12">The sequence shown here is derived from an EMBL/GenBank/DDBJ whole genome shotgun (WGS) entry which is preliminary data.</text>
</comment>
<dbReference type="PANTHER" id="PTHR22777">
    <property type="entry name" value="HEMOLYSIN-RELATED"/>
    <property type="match status" value="1"/>
</dbReference>
<keyword evidence="2 8" id="KW-0812">Transmembrane</keyword>
<feature type="transmembrane region" description="Helical" evidence="9">
    <location>
        <begin position="90"/>
        <end position="107"/>
    </location>
</feature>
<feature type="transmembrane region" description="Helical" evidence="9">
    <location>
        <begin position="58"/>
        <end position="78"/>
    </location>
</feature>
<evidence type="ECO:0000256" key="9">
    <source>
        <dbReference type="SAM" id="Phobius"/>
    </source>
</evidence>
<feature type="domain" description="CNNM transmembrane" evidence="11">
    <location>
        <begin position="1"/>
        <end position="179"/>
    </location>
</feature>
<feature type="domain" description="CBS" evidence="10">
    <location>
        <begin position="263"/>
        <end position="321"/>
    </location>
</feature>
<organism evidence="12 13">
    <name type="scientific">Thermonema lapsum</name>
    <dbReference type="NCBI Taxonomy" id="28195"/>
    <lineage>
        <taxon>Bacteria</taxon>
        <taxon>Pseudomonadati</taxon>
        <taxon>Bacteroidota</taxon>
        <taxon>Cytophagia</taxon>
        <taxon>Cytophagales</taxon>
        <taxon>Thermonemataceae</taxon>
        <taxon>Thermonema</taxon>
    </lineage>
</organism>
<name>A0A846MNN8_9BACT</name>
<evidence type="ECO:0000256" key="7">
    <source>
        <dbReference type="PROSITE-ProRule" id="PRU00703"/>
    </source>
</evidence>
<protein>
    <submittedName>
        <fullName evidence="12">CBS domain containing-hemolysin-like protein</fullName>
    </submittedName>
</protein>
<evidence type="ECO:0000256" key="5">
    <source>
        <dbReference type="ARBA" id="ARBA00023122"/>
    </source>
</evidence>
<dbReference type="GO" id="GO:0005886">
    <property type="term" value="C:plasma membrane"/>
    <property type="evidence" value="ECO:0007669"/>
    <property type="project" value="TreeGrafter"/>
</dbReference>
<comment type="subcellular location">
    <subcellularLocation>
        <location evidence="1">Membrane</location>
        <topology evidence="1">Multi-pass membrane protein</topology>
    </subcellularLocation>
</comment>
<evidence type="ECO:0000313" key="13">
    <source>
        <dbReference type="Proteomes" id="UP000537126"/>
    </source>
</evidence>
<evidence type="ECO:0000256" key="3">
    <source>
        <dbReference type="ARBA" id="ARBA00022737"/>
    </source>
</evidence>
<evidence type="ECO:0000256" key="8">
    <source>
        <dbReference type="PROSITE-ProRule" id="PRU01193"/>
    </source>
</evidence>
<reference evidence="12 13" key="1">
    <citation type="submission" date="2020-03" db="EMBL/GenBank/DDBJ databases">
        <title>Genomic Encyclopedia of Type Strains, Phase IV (KMG-IV): sequencing the most valuable type-strain genomes for metagenomic binning, comparative biology and taxonomic classification.</title>
        <authorList>
            <person name="Goeker M."/>
        </authorList>
    </citation>
    <scope>NUCLEOTIDE SEQUENCE [LARGE SCALE GENOMIC DNA]</scope>
    <source>
        <strain evidence="12 13">DSM 5718</strain>
    </source>
</reference>
<dbReference type="InterPro" id="IPR046342">
    <property type="entry name" value="CBS_dom_sf"/>
</dbReference>
<keyword evidence="6 8" id="KW-0472">Membrane</keyword>
<dbReference type="InterPro" id="IPR002550">
    <property type="entry name" value="CNNM"/>
</dbReference>
<dbReference type="Proteomes" id="UP000537126">
    <property type="component" value="Unassembled WGS sequence"/>
</dbReference>
<gene>
    <name evidence="12" type="ORF">FHS56_000684</name>
</gene>
<feature type="transmembrane region" description="Helical" evidence="9">
    <location>
        <begin position="119"/>
        <end position="144"/>
    </location>
</feature>
<dbReference type="RefSeq" id="WP_166918464.1">
    <property type="nucleotide sequence ID" value="NZ_JAASRN010000001.1"/>
</dbReference>
<dbReference type="Pfam" id="PF01595">
    <property type="entry name" value="CNNM"/>
    <property type="match status" value="1"/>
</dbReference>
<evidence type="ECO:0000256" key="4">
    <source>
        <dbReference type="ARBA" id="ARBA00022989"/>
    </source>
</evidence>